<accession>A0A1V6PB10</accession>
<evidence type="ECO:0000256" key="6">
    <source>
        <dbReference type="ARBA" id="ARBA00022723"/>
    </source>
</evidence>
<keyword evidence="10 14" id="KW-1133">Transmembrane helix</keyword>
<name>A0A1V6PB10_PENDC</name>
<dbReference type="InterPro" id="IPR013083">
    <property type="entry name" value="Znf_RING/FYVE/PHD"/>
</dbReference>
<dbReference type="GO" id="GO:0016020">
    <property type="term" value="C:membrane"/>
    <property type="evidence" value="ECO:0007669"/>
    <property type="project" value="UniProtKB-SubCell"/>
</dbReference>
<keyword evidence="7 12" id="KW-0863">Zinc-finger</keyword>
<evidence type="ECO:0000256" key="3">
    <source>
        <dbReference type="ARBA" id="ARBA00012483"/>
    </source>
</evidence>
<feature type="transmembrane region" description="Helical" evidence="14">
    <location>
        <begin position="200"/>
        <end position="222"/>
    </location>
</feature>
<evidence type="ECO:0000256" key="2">
    <source>
        <dbReference type="ARBA" id="ARBA00004141"/>
    </source>
</evidence>
<evidence type="ECO:0000256" key="13">
    <source>
        <dbReference type="SAM" id="MobiDB-lite"/>
    </source>
</evidence>
<dbReference type="STRING" id="69771.A0A1V6PB10"/>
<evidence type="ECO:0000256" key="11">
    <source>
        <dbReference type="ARBA" id="ARBA00023136"/>
    </source>
</evidence>
<feature type="compositionally biased region" description="Basic and acidic residues" evidence="13">
    <location>
        <begin position="281"/>
        <end position="293"/>
    </location>
</feature>
<reference evidence="18" key="1">
    <citation type="journal article" date="2017" name="Nat. Microbiol.">
        <title>Global analysis of biosynthetic gene clusters reveals vast potential of secondary metabolite production in Penicillium species.</title>
        <authorList>
            <person name="Nielsen J.C."/>
            <person name="Grijseels S."/>
            <person name="Prigent S."/>
            <person name="Ji B."/>
            <person name="Dainat J."/>
            <person name="Nielsen K.F."/>
            <person name="Frisvad J.C."/>
            <person name="Workman M."/>
            <person name="Nielsen J."/>
        </authorList>
    </citation>
    <scope>NUCLEOTIDE SEQUENCE [LARGE SCALE GENOMIC DNA]</scope>
    <source>
        <strain evidence="18">IBT 11843</strain>
    </source>
</reference>
<dbReference type="GO" id="GO:0061630">
    <property type="term" value="F:ubiquitin protein ligase activity"/>
    <property type="evidence" value="ECO:0007669"/>
    <property type="project" value="UniProtKB-EC"/>
</dbReference>
<keyword evidence="4" id="KW-0808">Transferase</keyword>
<organism evidence="17 18">
    <name type="scientific">Penicillium decumbens</name>
    <dbReference type="NCBI Taxonomy" id="69771"/>
    <lineage>
        <taxon>Eukaryota</taxon>
        <taxon>Fungi</taxon>
        <taxon>Dikarya</taxon>
        <taxon>Ascomycota</taxon>
        <taxon>Pezizomycotina</taxon>
        <taxon>Eurotiomycetes</taxon>
        <taxon>Eurotiomycetidae</taxon>
        <taxon>Eurotiales</taxon>
        <taxon>Aspergillaceae</taxon>
        <taxon>Penicillium</taxon>
    </lineage>
</organism>
<sequence>MGFLSLFFFFIAVRAVQVLPSNNSLDLSGASYFRIWGSSHLNSQHLAPLTQYLLHLSDNQQKAFDISGSVEEVTAQSPFGLQSSQIACIPCDSSYYSAGNLDAGETLDYVVSQTQTPAAVILYSNSATHCSLTTDAWVESYPYIFTLIGENSAAVTALQKTFNAPNKTVNIIPMSTINPTDYSGGDAGGGGGNSPNTAMIILYSITGIITALFLAIIITGAVRAHRHPERYGPRRVVGRPRQSRARGIARAMLETIPIVKFNDDDGVDAAKQDVEMASSDDPNHEHSPVDSQEHVAGQTAPRETEMRITEQTADRPSPAPQPKTDAVPEVVNFSCPICTDDFVKGQDLRVLPCNHQFHPECVDPWLINVSGTCPLCRIDLNPPQEEAGEEGENAENAGETAADGTTTPAGDVAHGRHGHRLTNYLNLRRMHNASVEERIAALRRVRQANQDQAAEEASHPSRSRLTTRLRERFRIRTRAHGIESNSPDESGTVPTPAQPTPEHTA</sequence>
<evidence type="ECO:0000256" key="5">
    <source>
        <dbReference type="ARBA" id="ARBA00022692"/>
    </source>
</evidence>
<feature type="region of interest" description="Disordered" evidence="13">
    <location>
        <begin position="276"/>
        <end position="325"/>
    </location>
</feature>
<evidence type="ECO:0000313" key="18">
    <source>
        <dbReference type="Proteomes" id="UP000191522"/>
    </source>
</evidence>
<comment type="subcellular location">
    <subcellularLocation>
        <location evidence="2">Membrane</location>
        <topology evidence="2">Multi-pass membrane protein</topology>
    </subcellularLocation>
</comment>
<dbReference type="GO" id="GO:0006511">
    <property type="term" value="P:ubiquitin-dependent protein catabolic process"/>
    <property type="evidence" value="ECO:0007669"/>
    <property type="project" value="TreeGrafter"/>
</dbReference>
<comment type="caution">
    <text evidence="17">The sequence shown here is derived from an EMBL/GenBank/DDBJ whole genome shotgun (WGS) entry which is preliminary data.</text>
</comment>
<evidence type="ECO:0000259" key="16">
    <source>
        <dbReference type="PROSITE" id="PS50089"/>
    </source>
</evidence>
<dbReference type="PANTHER" id="PTHR45977">
    <property type="entry name" value="TARGET OF ERK KINASE MPK-1"/>
    <property type="match status" value="1"/>
</dbReference>
<gene>
    <name evidence="17" type="ORF">PENDEC_c012G02514</name>
</gene>
<dbReference type="InterPro" id="IPR001841">
    <property type="entry name" value="Znf_RING"/>
</dbReference>
<dbReference type="EMBL" id="MDYL01000012">
    <property type="protein sequence ID" value="OQD74198.1"/>
    <property type="molecule type" value="Genomic_DNA"/>
</dbReference>
<dbReference type="Pfam" id="PF13639">
    <property type="entry name" value="zf-RING_2"/>
    <property type="match status" value="1"/>
</dbReference>
<dbReference type="Gene3D" id="3.30.40.10">
    <property type="entry name" value="Zinc/RING finger domain, C3HC4 (zinc finger)"/>
    <property type="match status" value="1"/>
</dbReference>
<keyword evidence="6" id="KW-0479">Metal-binding</keyword>
<feature type="compositionally biased region" description="Polar residues" evidence="13">
    <location>
        <begin position="483"/>
        <end position="505"/>
    </location>
</feature>
<feature type="compositionally biased region" description="Low complexity" evidence="13">
    <location>
        <begin position="394"/>
        <end position="412"/>
    </location>
</feature>
<evidence type="ECO:0000256" key="9">
    <source>
        <dbReference type="ARBA" id="ARBA00022833"/>
    </source>
</evidence>
<feature type="chain" id="PRO_5013003331" description="RING-type E3 ubiquitin transferase" evidence="15">
    <location>
        <begin position="16"/>
        <end position="505"/>
    </location>
</feature>
<dbReference type="CDD" id="cd16454">
    <property type="entry name" value="RING-H2_PA-TM-RING"/>
    <property type="match status" value="1"/>
</dbReference>
<keyword evidence="18" id="KW-1185">Reference proteome</keyword>
<dbReference type="SUPFAM" id="SSF57850">
    <property type="entry name" value="RING/U-box"/>
    <property type="match status" value="1"/>
</dbReference>
<dbReference type="AlphaFoldDB" id="A0A1V6PB10"/>
<dbReference type="GO" id="GO:0016567">
    <property type="term" value="P:protein ubiquitination"/>
    <property type="evidence" value="ECO:0007669"/>
    <property type="project" value="TreeGrafter"/>
</dbReference>
<evidence type="ECO:0000256" key="1">
    <source>
        <dbReference type="ARBA" id="ARBA00000900"/>
    </source>
</evidence>
<evidence type="ECO:0000256" key="10">
    <source>
        <dbReference type="ARBA" id="ARBA00022989"/>
    </source>
</evidence>
<evidence type="ECO:0000256" key="15">
    <source>
        <dbReference type="SAM" id="SignalP"/>
    </source>
</evidence>
<dbReference type="PANTHER" id="PTHR45977:SF4">
    <property type="entry name" value="RING-TYPE DOMAIN-CONTAINING PROTEIN"/>
    <property type="match status" value="1"/>
</dbReference>
<keyword evidence="9" id="KW-0862">Zinc</keyword>
<comment type="catalytic activity">
    <reaction evidence="1">
        <text>S-ubiquitinyl-[E2 ubiquitin-conjugating enzyme]-L-cysteine + [acceptor protein]-L-lysine = [E2 ubiquitin-conjugating enzyme]-L-cysteine + N(6)-ubiquitinyl-[acceptor protein]-L-lysine.</text>
        <dbReference type="EC" id="2.3.2.27"/>
    </reaction>
</comment>
<evidence type="ECO:0000256" key="4">
    <source>
        <dbReference type="ARBA" id="ARBA00022679"/>
    </source>
</evidence>
<feature type="signal peptide" evidence="15">
    <location>
        <begin position="1"/>
        <end position="15"/>
    </location>
</feature>
<feature type="domain" description="RING-type" evidence="16">
    <location>
        <begin position="335"/>
        <end position="377"/>
    </location>
</feature>
<protein>
    <recommendedName>
        <fullName evidence="3">RING-type E3 ubiquitin transferase</fullName>
        <ecNumber evidence="3">2.3.2.27</ecNumber>
    </recommendedName>
</protein>
<dbReference type="EC" id="2.3.2.27" evidence="3"/>
<proteinExistence type="predicted"/>
<feature type="region of interest" description="Disordered" evidence="13">
    <location>
        <begin position="384"/>
        <end position="416"/>
    </location>
</feature>
<keyword evidence="8" id="KW-0833">Ubl conjugation pathway</keyword>
<dbReference type="OrthoDB" id="8062037at2759"/>
<keyword evidence="5 14" id="KW-0812">Transmembrane</keyword>
<evidence type="ECO:0000256" key="14">
    <source>
        <dbReference type="SAM" id="Phobius"/>
    </source>
</evidence>
<evidence type="ECO:0000256" key="8">
    <source>
        <dbReference type="ARBA" id="ARBA00022786"/>
    </source>
</evidence>
<feature type="region of interest" description="Disordered" evidence="13">
    <location>
        <begin position="450"/>
        <end position="505"/>
    </location>
</feature>
<dbReference type="GO" id="GO:0008270">
    <property type="term" value="F:zinc ion binding"/>
    <property type="evidence" value="ECO:0007669"/>
    <property type="project" value="UniProtKB-KW"/>
</dbReference>
<dbReference type="Proteomes" id="UP000191522">
    <property type="component" value="Unassembled WGS sequence"/>
</dbReference>
<evidence type="ECO:0000313" key="17">
    <source>
        <dbReference type="EMBL" id="OQD74198.1"/>
    </source>
</evidence>
<evidence type="ECO:0000256" key="7">
    <source>
        <dbReference type="ARBA" id="ARBA00022771"/>
    </source>
</evidence>
<keyword evidence="11 14" id="KW-0472">Membrane</keyword>
<dbReference type="SMART" id="SM00184">
    <property type="entry name" value="RING"/>
    <property type="match status" value="1"/>
</dbReference>
<dbReference type="PROSITE" id="PS50089">
    <property type="entry name" value="ZF_RING_2"/>
    <property type="match status" value="1"/>
</dbReference>
<keyword evidence="15" id="KW-0732">Signal</keyword>
<evidence type="ECO:0000256" key="12">
    <source>
        <dbReference type="PROSITE-ProRule" id="PRU00175"/>
    </source>
</evidence>
<dbReference type="OMA" id="PGCSICT"/>